<keyword evidence="15" id="KW-1185">Reference proteome</keyword>
<keyword evidence="6 12" id="KW-0547">Nucleotide-binding</keyword>
<keyword evidence="11 12" id="KW-0119">Carbohydrate metabolism</keyword>
<dbReference type="GO" id="GO:0046872">
    <property type="term" value="F:metal ion binding"/>
    <property type="evidence" value="ECO:0007669"/>
    <property type="project" value="UniProtKB-KW"/>
</dbReference>
<evidence type="ECO:0000256" key="11">
    <source>
        <dbReference type="ARBA" id="ARBA00023277"/>
    </source>
</evidence>
<dbReference type="UniPathway" id="UPA00916">
    <property type="reaction ID" value="UER00889"/>
</dbReference>
<comment type="catalytic activity">
    <reaction evidence="12">
        <text>D-ribose + ATP = D-ribose 5-phosphate + ADP + H(+)</text>
        <dbReference type="Rhea" id="RHEA:13697"/>
        <dbReference type="ChEBI" id="CHEBI:15378"/>
        <dbReference type="ChEBI" id="CHEBI:30616"/>
        <dbReference type="ChEBI" id="CHEBI:47013"/>
        <dbReference type="ChEBI" id="CHEBI:78346"/>
        <dbReference type="ChEBI" id="CHEBI:456216"/>
        <dbReference type="EC" id="2.7.1.15"/>
    </reaction>
</comment>
<comment type="subcellular location">
    <subcellularLocation>
        <location evidence="12">Cytoplasm</location>
    </subcellularLocation>
</comment>
<evidence type="ECO:0000256" key="8">
    <source>
        <dbReference type="ARBA" id="ARBA00022840"/>
    </source>
</evidence>
<dbReference type="KEGG" id="abac:LuPra_01065"/>
<dbReference type="InterPro" id="IPR002173">
    <property type="entry name" value="Carboh/pur_kinase_PfkB_CS"/>
</dbReference>
<dbReference type="InterPro" id="IPR011611">
    <property type="entry name" value="PfkB_dom"/>
</dbReference>
<comment type="cofactor">
    <cofactor evidence="12">
        <name>Mg(2+)</name>
        <dbReference type="ChEBI" id="CHEBI:18420"/>
    </cofactor>
    <text evidence="12">Requires a divalent cation, most likely magnesium in vivo, as an electrophilic catalyst to aid phosphoryl group transfer. It is the chelate of the metal and the nucleotide that is the actual substrate.</text>
</comment>
<evidence type="ECO:0000313" key="15">
    <source>
        <dbReference type="Proteomes" id="UP000076079"/>
    </source>
</evidence>
<evidence type="ECO:0000256" key="6">
    <source>
        <dbReference type="ARBA" id="ARBA00022741"/>
    </source>
</evidence>
<feature type="binding site" evidence="12">
    <location>
        <position position="140"/>
    </location>
    <ligand>
        <name>substrate</name>
    </ligand>
</feature>
<reference evidence="15" key="2">
    <citation type="submission" date="2016-04" db="EMBL/GenBank/DDBJ databases">
        <title>First Complete Genome Sequence of a Subdivision 6 Acidobacterium.</title>
        <authorList>
            <person name="Huang S."/>
            <person name="Vieira S."/>
            <person name="Bunk B."/>
            <person name="Riedel T."/>
            <person name="Sproeer C."/>
            <person name="Overmann J."/>
        </authorList>
    </citation>
    <scope>NUCLEOTIDE SEQUENCE [LARGE SCALE GENOMIC DNA]</scope>
    <source>
        <strain evidence="15">DSM 100886 HEG_-6_39</strain>
    </source>
</reference>
<dbReference type="EMBL" id="CP015136">
    <property type="protein sequence ID" value="AMY07882.1"/>
    <property type="molecule type" value="Genomic_DNA"/>
</dbReference>
<dbReference type="RefSeq" id="WP_234800734.1">
    <property type="nucleotide sequence ID" value="NZ_CP015136.1"/>
</dbReference>
<dbReference type="Gene3D" id="3.40.1190.20">
    <property type="match status" value="1"/>
</dbReference>
<comment type="function">
    <text evidence="12">Catalyzes the phosphorylation of ribose at O-5 in a reaction requiring ATP and magnesium. The resulting D-ribose-5-phosphate can then be used either for sythesis of nucleotides, histidine, and tryptophan, or as a component of the pentose phosphate pathway.</text>
</comment>
<proteinExistence type="inferred from homology"/>
<dbReference type="PATRIC" id="fig|1813736.3.peg.1111"/>
<keyword evidence="4 12" id="KW-0808">Transferase</keyword>
<comment type="activity regulation">
    <text evidence="12">Activated by a monovalent cation that binds near, but not in, the active site. The most likely occupant of the site in vivo is potassium. Ion binding induces a conformational change that may alter substrate affinity.</text>
</comment>
<dbReference type="Pfam" id="PF00294">
    <property type="entry name" value="PfkB"/>
    <property type="match status" value="1"/>
</dbReference>
<evidence type="ECO:0000256" key="4">
    <source>
        <dbReference type="ARBA" id="ARBA00022679"/>
    </source>
</evidence>
<dbReference type="PROSITE" id="PS00584">
    <property type="entry name" value="PFKB_KINASES_2"/>
    <property type="match status" value="1"/>
</dbReference>
<feature type="binding site" evidence="12">
    <location>
        <begin position="39"/>
        <end position="43"/>
    </location>
    <ligand>
        <name>substrate</name>
    </ligand>
</feature>
<reference evidence="14 15" key="1">
    <citation type="journal article" date="2016" name="Genome Announc.">
        <title>First Complete Genome Sequence of a Subdivision 6 Acidobacterium Strain.</title>
        <authorList>
            <person name="Huang S."/>
            <person name="Vieira S."/>
            <person name="Bunk B."/>
            <person name="Riedel T."/>
            <person name="Sproer C."/>
            <person name="Overmann J."/>
        </authorList>
    </citation>
    <scope>NUCLEOTIDE SEQUENCE [LARGE SCALE GENOMIC DNA]</scope>
    <source>
        <strain evidence="15">DSM 100886 HEG_-6_39</strain>
    </source>
</reference>
<keyword evidence="5 12" id="KW-0479">Metal-binding</keyword>
<evidence type="ECO:0000256" key="10">
    <source>
        <dbReference type="ARBA" id="ARBA00022958"/>
    </source>
</evidence>
<dbReference type="PANTHER" id="PTHR10584">
    <property type="entry name" value="SUGAR KINASE"/>
    <property type="match status" value="1"/>
</dbReference>
<feature type="binding site" evidence="12">
    <location>
        <position position="274"/>
    </location>
    <ligand>
        <name>ATP</name>
        <dbReference type="ChEBI" id="CHEBI:30616"/>
    </ligand>
</feature>
<dbReference type="STRING" id="1855912.LuPra_01065"/>
<comment type="subunit">
    <text evidence="12">Homodimer.</text>
</comment>
<dbReference type="CDD" id="cd01174">
    <property type="entry name" value="ribokinase"/>
    <property type="match status" value="1"/>
</dbReference>
<dbReference type="GO" id="GO:0005829">
    <property type="term" value="C:cytosol"/>
    <property type="evidence" value="ECO:0007669"/>
    <property type="project" value="TreeGrafter"/>
</dbReference>
<evidence type="ECO:0000256" key="9">
    <source>
        <dbReference type="ARBA" id="ARBA00022842"/>
    </source>
</evidence>
<dbReference type="NCBIfam" id="TIGR02152">
    <property type="entry name" value="D_ribokin_bact"/>
    <property type="match status" value="1"/>
</dbReference>
<comment type="pathway">
    <text evidence="12">Carbohydrate metabolism; D-ribose degradation; D-ribose 5-phosphate from beta-D-ribopyranose: step 2/2.</text>
</comment>
<feature type="binding site" evidence="12">
    <location>
        <position position="289"/>
    </location>
    <ligand>
        <name>K(+)</name>
        <dbReference type="ChEBI" id="CHEBI:29103"/>
    </ligand>
</feature>
<feature type="binding site" evidence="12">
    <location>
        <position position="244"/>
    </location>
    <ligand>
        <name>K(+)</name>
        <dbReference type="ChEBI" id="CHEBI:29103"/>
    </ligand>
</feature>
<keyword evidence="12" id="KW-0963">Cytoplasm</keyword>
<feature type="binding site" evidence="12">
    <location>
        <position position="280"/>
    </location>
    <ligand>
        <name>K(+)</name>
        <dbReference type="ChEBI" id="CHEBI:29103"/>
    </ligand>
</feature>
<accession>A0A143PH21</accession>
<dbReference type="EC" id="2.7.1.15" evidence="2 12"/>
<keyword evidence="9 12" id="KW-0460">Magnesium</keyword>
<dbReference type="Proteomes" id="UP000076079">
    <property type="component" value="Chromosome"/>
</dbReference>
<evidence type="ECO:0000313" key="14">
    <source>
        <dbReference type="EMBL" id="AMY07882.1"/>
    </source>
</evidence>
<feature type="binding site" evidence="12">
    <location>
        <position position="246"/>
    </location>
    <ligand>
        <name>K(+)</name>
        <dbReference type="ChEBI" id="CHEBI:29103"/>
    </ligand>
</feature>
<dbReference type="GO" id="GO:0005524">
    <property type="term" value="F:ATP binding"/>
    <property type="evidence" value="ECO:0007669"/>
    <property type="project" value="UniProtKB-UniRule"/>
</dbReference>
<feature type="binding site" evidence="12">
    <location>
        <begin position="11"/>
        <end position="13"/>
    </location>
    <ligand>
        <name>substrate</name>
    </ligand>
</feature>
<sequence length="304" mass="30717">MALITVVGSINMDLVVRAPRFAHPGETITGESFLTVPGGKGANQAVAAQRLGGTVAMIGGVGEDAFGASMAQGLADEGIDVRHVDVRGGRASGVALITVNADGENTIIVVPGANGALTTDDVTLARDVVLSTDVLLLQLEIPMAVVQAAAAIAHDAGRTVILNAAPAAILPDSLLPLVDYLIVNETELFTVAGPAARDQQAAITGLHDRGASAIVVTLGGAGARLVPRDQAPTLVHAYTVDVVDTTAAGDAFVGAFAVALSEGLPPMEALRRGNAAGALTVTRAGAQPSLPTRDEVDAWLSAHQ</sequence>
<dbReference type="InterPro" id="IPR011877">
    <property type="entry name" value="Ribokinase"/>
</dbReference>
<feature type="active site" description="Proton acceptor" evidence="12">
    <location>
        <position position="250"/>
    </location>
</feature>
<dbReference type="InterPro" id="IPR002139">
    <property type="entry name" value="Ribo/fructo_kinase"/>
</dbReference>
<feature type="binding site" evidence="12">
    <location>
        <position position="283"/>
    </location>
    <ligand>
        <name>K(+)</name>
        <dbReference type="ChEBI" id="CHEBI:29103"/>
    </ligand>
</feature>
<keyword evidence="8 12" id="KW-0067">ATP-binding</keyword>
<feature type="binding site" evidence="12">
    <location>
        <begin position="249"/>
        <end position="250"/>
    </location>
    <ligand>
        <name>ATP</name>
        <dbReference type="ChEBI" id="CHEBI:30616"/>
    </ligand>
</feature>
<gene>
    <name evidence="12 14" type="primary">rbsK</name>
    <name evidence="14" type="ORF">LuPra_01065</name>
</gene>
<comment type="similarity">
    <text evidence="12">Belongs to the carbohydrate kinase PfkB family. Ribokinase subfamily.</text>
</comment>
<dbReference type="GO" id="GO:0004747">
    <property type="term" value="F:ribokinase activity"/>
    <property type="evidence" value="ECO:0007669"/>
    <property type="project" value="UniProtKB-UniRule"/>
</dbReference>
<evidence type="ECO:0000259" key="13">
    <source>
        <dbReference type="Pfam" id="PF00294"/>
    </source>
</evidence>
<dbReference type="PRINTS" id="PR00990">
    <property type="entry name" value="RIBOKINASE"/>
</dbReference>
<dbReference type="PANTHER" id="PTHR10584:SF166">
    <property type="entry name" value="RIBOKINASE"/>
    <property type="match status" value="1"/>
</dbReference>
<evidence type="ECO:0000256" key="12">
    <source>
        <dbReference type="HAMAP-Rule" id="MF_01987"/>
    </source>
</evidence>
<evidence type="ECO:0000256" key="7">
    <source>
        <dbReference type="ARBA" id="ARBA00022777"/>
    </source>
</evidence>
<evidence type="ECO:0000256" key="5">
    <source>
        <dbReference type="ARBA" id="ARBA00022723"/>
    </source>
</evidence>
<keyword evidence="7 12" id="KW-0418">Kinase</keyword>
<evidence type="ECO:0000256" key="2">
    <source>
        <dbReference type="ARBA" id="ARBA00012035"/>
    </source>
</evidence>
<comment type="similarity">
    <text evidence="1">Belongs to the carbohydrate kinase pfkB family.</text>
</comment>
<comment type="caution">
    <text evidence="12">Lacks conserved residue(s) required for the propagation of feature annotation.</text>
</comment>
<protein>
    <recommendedName>
        <fullName evidence="3 12">Ribokinase</fullName>
        <shortName evidence="12">RK</shortName>
        <ecNumber evidence="2 12">2.7.1.15</ecNumber>
    </recommendedName>
</protein>
<organism evidence="14 15">
    <name type="scientific">Luteitalea pratensis</name>
    <dbReference type="NCBI Taxonomy" id="1855912"/>
    <lineage>
        <taxon>Bacteria</taxon>
        <taxon>Pseudomonadati</taxon>
        <taxon>Acidobacteriota</taxon>
        <taxon>Vicinamibacteria</taxon>
        <taxon>Vicinamibacterales</taxon>
        <taxon>Vicinamibacteraceae</taxon>
        <taxon>Luteitalea</taxon>
    </lineage>
</organism>
<dbReference type="AlphaFoldDB" id="A0A143PH21"/>
<keyword evidence="10 12" id="KW-0630">Potassium</keyword>
<feature type="binding site" evidence="12">
    <location>
        <position position="184"/>
    </location>
    <ligand>
        <name>ATP</name>
        <dbReference type="ChEBI" id="CHEBI:30616"/>
    </ligand>
</feature>
<dbReference type="InterPro" id="IPR029056">
    <property type="entry name" value="Ribokinase-like"/>
</dbReference>
<dbReference type="GO" id="GO:0019303">
    <property type="term" value="P:D-ribose catabolic process"/>
    <property type="evidence" value="ECO:0007669"/>
    <property type="project" value="UniProtKB-UniRule"/>
</dbReference>
<feature type="binding site" evidence="12">
    <location>
        <position position="250"/>
    </location>
    <ligand>
        <name>substrate</name>
    </ligand>
</feature>
<evidence type="ECO:0000256" key="3">
    <source>
        <dbReference type="ARBA" id="ARBA00016943"/>
    </source>
</evidence>
<feature type="domain" description="Carbohydrate kinase PfkB" evidence="13">
    <location>
        <begin position="1"/>
        <end position="293"/>
    </location>
</feature>
<dbReference type="SUPFAM" id="SSF53613">
    <property type="entry name" value="Ribokinase-like"/>
    <property type="match status" value="1"/>
</dbReference>
<feature type="binding site" evidence="12">
    <location>
        <begin position="217"/>
        <end position="222"/>
    </location>
    <ligand>
        <name>ATP</name>
        <dbReference type="ChEBI" id="CHEBI:30616"/>
    </ligand>
</feature>
<feature type="binding site" evidence="12">
    <location>
        <position position="285"/>
    </location>
    <ligand>
        <name>K(+)</name>
        <dbReference type="ChEBI" id="CHEBI:29103"/>
    </ligand>
</feature>
<dbReference type="HAMAP" id="MF_01987">
    <property type="entry name" value="Ribokinase"/>
    <property type="match status" value="1"/>
</dbReference>
<name>A0A143PH21_LUTPR</name>
<evidence type="ECO:0000256" key="1">
    <source>
        <dbReference type="ARBA" id="ARBA00005380"/>
    </source>
</evidence>